<dbReference type="GO" id="GO:0015648">
    <property type="term" value="F:lipid-linked peptidoglycan transporter activity"/>
    <property type="evidence" value="ECO:0007669"/>
    <property type="project" value="TreeGrafter"/>
</dbReference>
<protein>
    <submittedName>
        <fullName evidence="7">FtsW/RodA/SpoVE family cell cycle protein</fullName>
    </submittedName>
</protein>
<organism evidence="7 8">
    <name type="scientific">Candidatus Dojkabacteria bacterium</name>
    <dbReference type="NCBI Taxonomy" id="2099670"/>
    <lineage>
        <taxon>Bacteria</taxon>
        <taxon>Candidatus Dojkabacteria</taxon>
    </lineage>
</organism>
<feature type="transmembrane region" description="Helical" evidence="6">
    <location>
        <begin position="50"/>
        <end position="76"/>
    </location>
</feature>
<evidence type="ECO:0000256" key="6">
    <source>
        <dbReference type="SAM" id="Phobius"/>
    </source>
</evidence>
<evidence type="ECO:0000313" key="7">
    <source>
        <dbReference type="EMBL" id="NLE31350.1"/>
    </source>
</evidence>
<evidence type="ECO:0000256" key="1">
    <source>
        <dbReference type="ARBA" id="ARBA00004141"/>
    </source>
</evidence>
<feature type="non-terminal residue" evidence="7">
    <location>
        <position position="1"/>
    </location>
</feature>
<evidence type="ECO:0000256" key="4">
    <source>
        <dbReference type="ARBA" id="ARBA00022989"/>
    </source>
</evidence>
<keyword evidence="2 6" id="KW-0812">Transmembrane</keyword>
<keyword evidence="3" id="KW-0133">Cell shape</keyword>
<dbReference type="PANTHER" id="PTHR30474">
    <property type="entry name" value="CELL CYCLE PROTEIN"/>
    <property type="match status" value="1"/>
</dbReference>
<dbReference type="InterPro" id="IPR001182">
    <property type="entry name" value="FtsW/RodA"/>
</dbReference>
<comment type="caution">
    <text evidence="7">The sequence shown here is derived from an EMBL/GenBank/DDBJ whole genome shotgun (WGS) entry which is preliminary data.</text>
</comment>
<accession>A0A847EU76</accession>
<proteinExistence type="predicted"/>
<dbReference type="Pfam" id="PF01098">
    <property type="entry name" value="FTSW_RODA_SPOVE"/>
    <property type="match status" value="1"/>
</dbReference>
<evidence type="ECO:0000256" key="5">
    <source>
        <dbReference type="ARBA" id="ARBA00023136"/>
    </source>
</evidence>
<dbReference type="GO" id="GO:0005886">
    <property type="term" value="C:plasma membrane"/>
    <property type="evidence" value="ECO:0007669"/>
    <property type="project" value="TreeGrafter"/>
</dbReference>
<comment type="subcellular location">
    <subcellularLocation>
        <location evidence="1">Membrane</location>
        <topology evidence="1">Multi-pass membrane protein</topology>
    </subcellularLocation>
</comment>
<dbReference type="EMBL" id="JAAZAL010000129">
    <property type="protein sequence ID" value="NLE31350.1"/>
    <property type="molecule type" value="Genomic_DNA"/>
</dbReference>
<dbReference type="GO" id="GO:0051301">
    <property type="term" value="P:cell division"/>
    <property type="evidence" value="ECO:0007669"/>
    <property type="project" value="InterPro"/>
</dbReference>
<keyword evidence="5 6" id="KW-0472">Membrane</keyword>
<name>A0A847EU76_9BACT</name>
<feature type="transmembrane region" description="Helical" evidence="6">
    <location>
        <begin position="18"/>
        <end position="38"/>
    </location>
</feature>
<evidence type="ECO:0000256" key="2">
    <source>
        <dbReference type="ARBA" id="ARBA00022692"/>
    </source>
</evidence>
<reference evidence="7 8" key="1">
    <citation type="journal article" date="2020" name="Biotechnol. Biofuels">
        <title>New insights from the biogas microbiome by comprehensive genome-resolved metagenomics of nearly 1600 species originating from multiple anaerobic digesters.</title>
        <authorList>
            <person name="Campanaro S."/>
            <person name="Treu L."/>
            <person name="Rodriguez-R L.M."/>
            <person name="Kovalovszki A."/>
            <person name="Ziels R.M."/>
            <person name="Maus I."/>
            <person name="Zhu X."/>
            <person name="Kougias P.G."/>
            <person name="Basile A."/>
            <person name="Luo G."/>
            <person name="Schluter A."/>
            <person name="Konstantinidis K.T."/>
            <person name="Angelidaki I."/>
        </authorList>
    </citation>
    <scope>NUCLEOTIDE SEQUENCE [LARGE SCALE GENOMIC DNA]</scope>
    <source>
        <strain evidence="7">AS06rmzACSIP_421</strain>
    </source>
</reference>
<dbReference type="PANTHER" id="PTHR30474:SF1">
    <property type="entry name" value="PEPTIDOGLYCAN GLYCOSYLTRANSFERASE MRDB"/>
    <property type="match status" value="1"/>
</dbReference>
<gene>
    <name evidence="7" type="ORF">GX618_03720</name>
</gene>
<dbReference type="AlphaFoldDB" id="A0A847EU76"/>
<dbReference type="GO" id="GO:0032153">
    <property type="term" value="C:cell division site"/>
    <property type="evidence" value="ECO:0007669"/>
    <property type="project" value="TreeGrafter"/>
</dbReference>
<dbReference type="GO" id="GO:0008360">
    <property type="term" value="P:regulation of cell shape"/>
    <property type="evidence" value="ECO:0007669"/>
    <property type="project" value="UniProtKB-KW"/>
</dbReference>
<sequence>VIIVRILVISFDKSGNTLYSIILVGIALKILVEIFVNIGTNLGLIPATGIPLPLVSAGGTITLVTLFSLGVVQSIINRSPTQLSSKSIIDNY</sequence>
<dbReference type="Proteomes" id="UP000554004">
    <property type="component" value="Unassembled WGS sequence"/>
</dbReference>
<evidence type="ECO:0000313" key="8">
    <source>
        <dbReference type="Proteomes" id="UP000554004"/>
    </source>
</evidence>
<keyword evidence="4 6" id="KW-1133">Transmembrane helix</keyword>
<evidence type="ECO:0000256" key="3">
    <source>
        <dbReference type="ARBA" id="ARBA00022960"/>
    </source>
</evidence>